<organism evidence="1">
    <name type="scientific">Culex pipiens</name>
    <name type="common">House mosquito</name>
    <dbReference type="NCBI Taxonomy" id="7175"/>
    <lineage>
        <taxon>Eukaryota</taxon>
        <taxon>Metazoa</taxon>
        <taxon>Ecdysozoa</taxon>
        <taxon>Arthropoda</taxon>
        <taxon>Hexapoda</taxon>
        <taxon>Insecta</taxon>
        <taxon>Pterygota</taxon>
        <taxon>Neoptera</taxon>
        <taxon>Endopterygota</taxon>
        <taxon>Diptera</taxon>
        <taxon>Nematocera</taxon>
        <taxon>Culicoidea</taxon>
        <taxon>Culicidae</taxon>
        <taxon>Culicinae</taxon>
        <taxon>Culicini</taxon>
        <taxon>Culex</taxon>
        <taxon>Culex</taxon>
    </lineage>
</organism>
<dbReference type="AlphaFoldDB" id="A0A8D8IJF2"/>
<sequence>MLVPSQRARLCTSGIIQNRSWSKSSKISHSASIPQPFSVPAVVTQKGHTTEGGHLKTRLHRVRVSSSSTDFFTCSSNQLCNTVATKPPSAVTEGRKKILFQFTTIAGRGHFTTTDSRGSTRRRTNTLCCCCCRCTCVGTQSRVRPTDVACACIGGHFTPPPHVPRLAPLPSPAPVKNEE</sequence>
<reference evidence="1" key="1">
    <citation type="submission" date="2021-05" db="EMBL/GenBank/DDBJ databases">
        <authorList>
            <person name="Alioto T."/>
            <person name="Alioto T."/>
            <person name="Gomez Garrido J."/>
        </authorList>
    </citation>
    <scope>NUCLEOTIDE SEQUENCE</scope>
</reference>
<dbReference type="EMBL" id="HBUE01251128">
    <property type="protein sequence ID" value="CAG6554389.1"/>
    <property type="molecule type" value="Transcribed_RNA"/>
</dbReference>
<evidence type="ECO:0000313" key="1">
    <source>
        <dbReference type="EMBL" id="CAG6554389.1"/>
    </source>
</evidence>
<dbReference type="EMBL" id="HBUE01146230">
    <property type="protein sequence ID" value="CAG6503141.1"/>
    <property type="molecule type" value="Transcribed_RNA"/>
</dbReference>
<proteinExistence type="predicted"/>
<name>A0A8D8IJF2_CULPI</name>
<accession>A0A8D8IJF2</accession>
<protein>
    <submittedName>
        <fullName evidence="1">(northern house mosquito) hypothetical protein</fullName>
    </submittedName>
</protein>
<dbReference type="EMBL" id="HBUE01102327">
    <property type="protein sequence ID" value="CAG6486005.1"/>
    <property type="molecule type" value="Transcribed_RNA"/>
</dbReference>